<feature type="domain" description="HAT C-terminal dimerisation" evidence="1">
    <location>
        <begin position="153"/>
        <end position="228"/>
    </location>
</feature>
<reference evidence="2" key="1">
    <citation type="submission" date="2019-08" db="EMBL/GenBank/DDBJ databases">
        <title>The genome of the North American firefly Photinus pyralis.</title>
        <authorList>
            <consortium name="Photinus pyralis genome working group"/>
            <person name="Fallon T.R."/>
            <person name="Sander Lower S.E."/>
            <person name="Weng J.-K."/>
        </authorList>
    </citation>
    <scope>NUCLEOTIDE SEQUENCE</scope>
    <source>
        <strain evidence="2">TRF0915ILg1</strain>
        <tissue evidence="2">Whole body</tissue>
    </source>
</reference>
<dbReference type="Proteomes" id="UP000801492">
    <property type="component" value="Unassembled WGS sequence"/>
</dbReference>
<gene>
    <name evidence="2" type="ORF">ILUMI_23121</name>
</gene>
<dbReference type="AlphaFoldDB" id="A0A8K0C9C4"/>
<proteinExistence type="predicted"/>
<name>A0A8K0C9C4_IGNLU</name>
<dbReference type="SUPFAM" id="SSF53098">
    <property type="entry name" value="Ribonuclease H-like"/>
    <property type="match status" value="1"/>
</dbReference>
<comment type="caution">
    <text evidence="2">The sequence shown here is derived from an EMBL/GenBank/DDBJ whole genome shotgun (WGS) entry which is preliminary data.</text>
</comment>
<dbReference type="InterPro" id="IPR008906">
    <property type="entry name" value="HATC_C_dom"/>
</dbReference>
<organism evidence="2 3">
    <name type="scientific">Ignelater luminosus</name>
    <name type="common">Cucubano</name>
    <name type="synonym">Pyrophorus luminosus</name>
    <dbReference type="NCBI Taxonomy" id="2038154"/>
    <lineage>
        <taxon>Eukaryota</taxon>
        <taxon>Metazoa</taxon>
        <taxon>Ecdysozoa</taxon>
        <taxon>Arthropoda</taxon>
        <taxon>Hexapoda</taxon>
        <taxon>Insecta</taxon>
        <taxon>Pterygota</taxon>
        <taxon>Neoptera</taxon>
        <taxon>Endopterygota</taxon>
        <taxon>Coleoptera</taxon>
        <taxon>Polyphaga</taxon>
        <taxon>Elateriformia</taxon>
        <taxon>Elateroidea</taxon>
        <taxon>Elateridae</taxon>
        <taxon>Agrypninae</taxon>
        <taxon>Pyrophorini</taxon>
        <taxon>Ignelater</taxon>
    </lineage>
</organism>
<sequence>MSPTIKELHISAADWTEIEDIVSALKPAKIATKALQEEDLMTGDFYRTWLKCKVDTERIGSRFSKLLVSYMNEREEKLFENEIILSAIYLDPRFKVVLNETQIESAKNYIIQVWEVLHFLENSEPNLLDLSSITGDNCHQVLKMIGDSTSLQNSYIEEPRQKRDCDVIKYWMNKENVSPNLFKIAKNIISMPVTEVSVERAFSAMKYILNSQSSKLAEKLLEDILLIKLVSV</sequence>
<dbReference type="InterPro" id="IPR012337">
    <property type="entry name" value="RNaseH-like_sf"/>
</dbReference>
<evidence type="ECO:0000259" key="1">
    <source>
        <dbReference type="Pfam" id="PF05699"/>
    </source>
</evidence>
<dbReference type="OrthoDB" id="6769664at2759"/>
<evidence type="ECO:0000313" key="3">
    <source>
        <dbReference type="Proteomes" id="UP000801492"/>
    </source>
</evidence>
<protein>
    <recommendedName>
        <fullName evidence="1">HAT C-terminal dimerisation domain-containing protein</fullName>
    </recommendedName>
</protein>
<evidence type="ECO:0000313" key="2">
    <source>
        <dbReference type="EMBL" id="KAF2883044.1"/>
    </source>
</evidence>
<accession>A0A8K0C9C4</accession>
<dbReference type="PANTHER" id="PTHR23272">
    <property type="entry name" value="BED FINGER-RELATED"/>
    <property type="match status" value="1"/>
</dbReference>
<dbReference type="GO" id="GO:0046983">
    <property type="term" value="F:protein dimerization activity"/>
    <property type="evidence" value="ECO:0007669"/>
    <property type="project" value="InterPro"/>
</dbReference>
<dbReference type="EMBL" id="VTPC01090567">
    <property type="protein sequence ID" value="KAF2883044.1"/>
    <property type="molecule type" value="Genomic_DNA"/>
</dbReference>
<keyword evidence="3" id="KW-1185">Reference proteome</keyword>
<dbReference type="Pfam" id="PF05699">
    <property type="entry name" value="Dimer_Tnp_hAT"/>
    <property type="match status" value="1"/>
</dbReference>